<dbReference type="AlphaFoldDB" id="A0A8J7B8N4"/>
<evidence type="ECO:0000313" key="3">
    <source>
        <dbReference type="Proteomes" id="UP000654482"/>
    </source>
</evidence>
<reference evidence="2" key="1">
    <citation type="submission" date="2020-10" db="EMBL/GenBank/DDBJ databases">
        <authorList>
            <person name="Castelo-Branco R."/>
            <person name="Eusebio N."/>
            <person name="Adriana R."/>
            <person name="Vieira A."/>
            <person name="Brugerolle De Fraissinette N."/>
            <person name="Rezende De Castro R."/>
            <person name="Schneider M.P."/>
            <person name="Vasconcelos V."/>
            <person name="Leao P.N."/>
        </authorList>
    </citation>
    <scope>NUCLEOTIDE SEQUENCE</scope>
    <source>
        <strain evidence="2">LEGE 07157</strain>
    </source>
</reference>
<protein>
    <recommendedName>
        <fullName evidence="1">NB-ARC domain-containing protein</fullName>
    </recommendedName>
</protein>
<dbReference type="InterPro" id="IPR002182">
    <property type="entry name" value="NB-ARC"/>
</dbReference>
<sequence length="451" mass="51661">MSGDTLIASKEGLDNIKQARESKGWTVEDDRWLKEASKILNPAWQKEQNDQEVEYEKGISGGTWRRFLYRTNPINAKAFKAYCKVLALDWRKVVYNENAHNQVIIQENIEQVLRERANISKEKLFGIEKYLTQLQGYLQDAEGSWLISIVGVGGVGKTSIAEKLVREYAVNAGFYKIAWVTAKTTCFQIASSSQISYGSRLNVDSLIYDIAEQLEVNLPSTIKDHFFTLKSVLNTDRYLIVIDNLETLEDHASVLKKFNPYSQVDNLRPSKIIFTSRTKIQKLTTEVRELEINGISLLATLELIRYKGSHIKRIREASDSDLNPIFNVSNGIPLTVLLLINLIALDDSPLHEIFQALYQQKELYDFLYAEFLSSISENAWLVLRAMTALDSNTPLERHLLQETAGLDDQEFKSAIRECLEYSLLQSINSLTGEPRYLIHNLLYEFIRNFEI</sequence>
<feature type="domain" description="NB-ARC" evidence="1">
    <location>
        <begin position="128"/>
        <end position="279"/>
    </location>
</feature>
<accession>A0A8J7B8N4</accession>
<proteinExistence type="predicted"/>
<dbReference type="Pfam" id="PF00931">
    <property type="entry name" value="NB-ARC"/>
    <property type="match status" value="1"/>
</dbReference>
<evidence type="ECO:0000259" key="1">
    <source>
        <dbReference type="Pfam" id="PF00931"/>
    </source>
</evidence>
<dbReference type="InterPro" id="IPR027417">
    <property type="entry name" value="P-loop_NTPase"/>
</dbReference>
<gene>
    <name evidence="2" type="ORF">IQ249_03055</name>
</gene>
<keyword evidence="3" id="KW-1185">Reference proteome</keyword>
<name>A0A8J7B8N4_9CYAN</name>
<dbReference type="RefSeq" id="WP_194027952.1">
    <property type="nucleotide sequence ID" value="NZ_JADEWZ010000003.1"/>
</dbReference>
<dbReference type="PRINTS" id="PR00364">
    <property type="entry name" value="DISEASERSIST"/>
</dbReference>
<evidence type="ECO:0000313" key="2">
    <source>
        <dbReference type="EMBL" id="MBE9114868.1"/>
    </source>
</evidence>
<organism evidence="2 3">
    <name type="scientific">Lusitaniella coriacea LEGE 07157</name>
    <dbReference type="NCBI Taxonomy" id="945747"/>
    <lineage>
        <taxon>Bacteria</taxon>
        <taxon>Bacillati</taxon>
        <taxon>Cyanobacteriota</taxon>
        <taxon>Cyanophyceae</taxon>
        <taxon>Spirulinales</taxon>
        <taxon>Lusitaniellaceae</taxon>
        <taxon>Lusitaniella</taxon>
    </lineage>
</organism>
<dbReference type="Gene3D" id="3.40.50.300">
    <property type="entry name" value="P-loop containing nucleotide triphosphate hydrolases"/>
    <property type="match status" value="1"/>
</dbReference>
<dbReference type="EMBL" id="JADEWZ010000003">
    <property type="protein sequence ID" value="MBE9114868.1"/>
    <property type="molecule type" value="Genomic_DNA"/>
</dbReference>
<dbReference type="SUPFAM" id="SSF52540">
    <property type="entry name" value="P-loop containing nucleoside triphosphate hydrolases"/>
    <property type="match status" value="1"/>
</dbReference>
<dbReference type="PANTHER" id="PTHR36766">
    <property type="entry name" value="PLANT BROAD-SPECTRUM MILDEW RESISTANCE PROTEIN RPW8"/>
    <property type="match status" value="1"/>
</dbReference>
<dbReference type="Proteomes" id="UP000654482">
    <property type="component" value="Unassembled WGS sequence"/>
</dbReference>
<dbReference type="GO" id="GO:0043531">
    <property type="term" value="F:ADP binding"/>
    <property type="evidence" value="ECO:0007669"/>
    <property type="project" value="InterPro"/>
</dbReference>
<comment type="caution">
    <text evidence="2">The sequence shown here is derived from an EMBL/GenBank/DDBJ whole genome shotgun (WGS) entry which is preliminary data.</text>
</comment>